<dbReference type="Proteomes" id="UP000233556">
    <property type="component" value="Unassembled WGS sequence"/>
</dbReference>
<proteinExistence type="predicted"/>
<reference evidence="2" key="2">
    <citation type="submission" date="2017-12" db="EMBL/GenBank/DDBJ databases">
        <title>Genome sequence of the Bar-tailed Godwit (Limosa lapponica baueri).</title>
        <authorList>
            <person name="Lima N.C.B."/>
            <person name="Parody-Merino A.M."/>
            <person name="Battley P.F."/>
            <person name="Fidler A.E."/>
            <person name="Prosdocimi F."/>
        </authorList>
    </citation>
    <scope>NUCLEOTIDE SEQUENCE [LARGE SCALE GENOMIC DNA]</scope>
</reference>
<evidence type="ECO:0000313" key="2">
    <source>
        <dbReference type="Proteomes" id="UP000233556"/>
    </source>
</evidence>
<sequence length="123" mass="12546">MVAYPLAAPAAYTGRTPESLTVLSVRGKPPQASRMEAVALAPASVLPGPEEPLRPALPGFPGAGSSARAGCPVVFSAGEGFWLAALTLGHTELPCFSCSMPAASPPSSSRWMGRTCIPATHSE</sequence>
<dbReference type="AlphaFoldDB" id="A0A2I0UAE5"/>
<accession>A0A2I0UAE5</accession>
<dbReference type="EMBL" id="KZ505939">
    <property type="protein sequence ID" value="PKU43029.1"/>
    <property type="molecule type" value="Genomic_DNA"/>
</dbReference>
<gene>
    <name evidence="1" type="ORF">llap_6664</name>
</gene>
<reference evidence="2" key="1">
    <citation type="submission" date="2017-11" db="EMBL/GenBank/DDBJ databases">
        <authorList>
            <person name="Lima N.C."/>
            <person name="Parody-Merino A.M."/>
            <person name="Battley P.F."/>
            <person name="Fidler A.E."/>
            <person name="Prosdocimi F."/>
        </authorList>
    </citation>
    <scope>NUCLEOTIDE SEQUENCE [LARGE SCALE GENOMIC DNA]</scope>
</reference>
<organism evidence="1 2">
    <name type="scientific">Limosa lapponica baueri</name>
    <dbReference type="NCBI Taxonomy" id="1758121"/>
    <lineage>
        <taxon>Eukaryota</taxon>
        <taxon>Metazoa</taxon>
        <taxon>Chordata</taxon>
        <taxon>Craniata</taxon>
        <taxon>Vertebrata</taxon>
        <taxon>Euteleostomi</taxon>
        <taxon>Archelosauria</taxon>
        <taxon>Archosauria</taxon>
        <taxon>Dinosauria</taxon>
        <taxon>Saurischia</taxon>
        <taxon>Theropoda</taxon>
        <taxon>Coelurosauria</taxon>
        <taxon>Aves</taxon>
        <taxon>Neognathae</taxon>
        <taxon>Neoaves</taxon>
        <taxon>Charadriiformes</taxon>
        <taxon>Scolopacidae</taxon>
        <taxon>Limosa</taxon>
    </lineage>
</organism>
<name>A0A2I0UAE5_LIMLA</name>
<protein>
    <submittedName>
        <fullName evidence="1">Uncharacterized protein</fullName>
    </submittedName>
</protein>
<keyword evidence="2" id="KW-1185">Reference proteome</keyword>
<evidence type="ECO:0000313" key="1">
    <source>
        <dbReference type="EMBL" id="PKU43029.1"/>
    </source>
</evidence>